<dbReference type="STRING" id="1121428.DESHY_20029"/>
<keyword evidence="3" id="KW-1185">Reference proteome</keyword>
<evidence type="ECO:0008006" key="4">
    <source>
        <dbReference type="Google" id="ProtNLM"/>
    </source>
</evidence>
<organism evidence="2 3">
    <name type="scientific">Desulforamulus hydrothermalis Lam5 = DSM 18033</name>
    <dbReference type="NCBI Taxonomy" id="1121428"/>
    <lineage>
        <taxon>Bacteria</taxon>
        <taxon>Bacillati</taxon>
        <taxon>Bacillota</taxon>
        <taxon>Clostridia</taxon>
        <taxon>Eubacteriales</taxon>
        <taxon>Peptococcaceae</taxon>
        <taxon>Desulforamulus</taxon>
    </lineage>
</organism>
<dbReference type="eggNOG" id="ENOG5033NWP">
    <property type="taxonomic scope" value="Bacteria"/>
</dbReference>
<comment type="caution">
    <text evidence="2">The sequence shown here is derived from an EMBL/GenBank/DDBJ whole genome shotgun (WGS) entry which is preliminary data.</text>
</comment>
<dbReference type="OrthoDB" id="1787414at2"/>
<reference evidence="2 3" key="1">
    <citation type="journal article" date="2013" name="Genome Announc.">
        <title>Genome Sequence of the Sulfate-Reducing Bacterium Desulfotomaculum hydrothermale Lam5(T).</title>
        <authorList>
            <person name="Amin O."/>
            <person name="Fardeau M.L."/>
            <person name="Valette O."/>
            <person name="Hirschler-Rea A."/>
            <person name="Barbe V."/>
            <person name="Medigue C."/>
            <person name="Vacherie B."/>
            <person name="Ollivier B."/>
            <person name="Bertin P.N."/>
            <person name="Dolla A."/>
        </authorList>
    </citation>
    <scope>NUCLEOTIDE SEQUENCE [LARGE SCALE GENOMIC DNA]</scope>
    <source>
        <strain evidence="3">Lam5 / DSM 18033</strain>
    </source>
</reference>
<evidence type="ECO:0000256" key="1">
    <source>
        <dbReference type="SAM" id="MobiDB-lite"/>
    </source>
</evidence>
<evidence type="ECO:0000313" key="2">
    <source>
        <dbReference type="EMBL" id="CCO08160.1"/>
    </source>
</evidence>
<dbReference type="Proteomes" id="UP000009315">
    <property type="component" value="Unassembled WGS sequence"/>
</dbReference>
<proteinExistence type="predicted"/>
<feature type="compositionally biased region" description="Polar residues" evidence="1">
    <location>
        <begin position="148"/>
        <end position="162"/>
    </location>
</feature>
<gene>
    <name evidence="2" type="ORF">DESHY_20029</name>
</gene>
<sequence length="177" mass="19241">MYKHLKLVWLLIFISVVAVGCTNIKENAAVEEVKNEAITIPTERPSVIGKVKEVVGNEVTLYVAQAPQNEAAPTANQADQERKPSPQQGPELKFSSETKTFLLPVGVPVVTMQGGTAKQVELSKITKDAVLRIWQKDDTITFVQMVNGNRARSNEQNQPNNRRTGDGPPAGGPPPGM</sequence>
<feature type="region of interest" description="Disordered" evidence="1">
    <location>
        <begin position="66"/>
        <end position="92"/>
    </location>
</feature>
<accession>K8DZ42</accession>
<dbReference type="EMBL" id="CAOS01000009">
    <property type="protein sequence ID" value="CCO08160.1"/>
    <property type="molecule type" value="Genomic_DNA"/>
</dbReference>
<dbReference type="PROSITE" id="PS51257">
    <property type="entry name" value="PROKAR_LIPOPROTEIN"/>
    <property type="match status" value="1"/>
</dbReference>
<feature type="region of interest" description="Disordered" evidence="1">
    <location>
        <begin position="148"/>
        <end position="177"/>
    </location>
</feature>
<dbReference type="RefSeq" id="WP_008411407.1">
    <property type="nucleotide sequence ID" value="NZ_CAOS01000009.1"/>
</dbReference>
<evidence type="ECO:0000313" key="3">
    <source>
        <dbReference type="Proteomes" id="UP000009315"/>
    </source>
</evidence>
<protein>
    <recommendedName>
        <fullName evidence="4">Lipoprotein</fullName>
    </recommendedName>
</protein>
<name>K8DZ42_9FIRM</name>
<dbReference type="AlphaFoldDB" id="K8DZ42"/>